<dbReference type="Gene3D" id="3.40.50.1820">
    <property type="entry name" value="alpha/beta hydrolase"/>
    <property type="match status" value="1"/>
</dbReference>
<dbReference type="EMBL" id="LFIV01000137">
    <property type="protein sequence ID" value="KZL67863.1"/>
    <property type="molecule type" value="Genomic_DNA"/>
</dbReference>
<dbReference type="PROSITE" id="PS50837">
    <property type="entry name" value="NACHT"/>
    <property type="match status" value="1"/>
</dbReference>
<reference evidence="2 3" key="1">
    <citation type="submission" date="2015-06" db="EMBL/GenBank/DDBJ databases">
        <title>Survival trade-offs in plant roots during colonization by closely related pathogenic and mutualistic fungi.</title>
        <authorList>
            <person name="Hacquard S."/>
            <person name="Kracher B."/>
            <person name="Hiruma K."/>
            <person name="Weinman A."/>
            <person name="Muench P."/>
            <person name="Garrido Oter R."/>
            <person name="Ver Loren van Themaat E."/>
            <person name="Dallerey J.-F."/>
            <person name="Damm U."/>
            <person name="Henrissat B."/>
            <person name="Lespinet O."/>
            <person name="Thon M."/>
            <person name="Kemen E."/>
            <person name="McHardy A.C."/>
            <person name="Schulze-Lefert P."/>
            <person name="O'Connell R.J."/>
        </authorList>
    </citation>
    <scope>NUCLEOTIDE SEQUENCE [LARGE SCALE GENOMIC DNA]</scope>
    <source>
        <strain evidence="2 3">0861</strain>
    </source>
</reference>
<proteinExistence type="predicted"/>
<dbReference type="InterPro" id="IPR004155">
    <property type="entry name" value="PBS_lyase_HEAT"/>
</dbReference>
<dbReference type="Gene3D" id="3.40.50.300">
    <property type="entry name" value="P-loop containing nucleotide triphosphate hydrolases"/>
    <property type="match status" value="1"/>
</dbReference>
<protein>
    <submittedName>
        <fullName evidence="2">PeptidaseCc14</fullName>
    </submittedName>
</protein>
<dbReference type="Proteomes" id="UP000076552">
    <property type="component" value="Unassembled WGS sequence"/>
</dbReference>
<feature type="domain" description="NACHT" evidence="1">
    <location>
        <begin position="449"/>
        <end position="563"/>
    </location>
</feature>
<organism evidence="2 3">
    <name type="scientific">Colletotrichum tofieldiae</name>
    <dbReference type="NCBI Taxonomy" id="708197"/>
    <lineage>
        <taxon>Eukaryota</taxon>
        <taxon>Fungi</taxon>
        <taxon>Dikarya</taxon>
        <taxon>Ascomycota</taxon>
        <taxon>Pezizomycotina</taxon>
        <taxon>Sordariomycetes</taxon>
        <taxon>Hypocreomycetidae</taxon>
        <taxon>Glomerellales</taxon>
        <taxon>Glomerellaceae</taxon>
        <taxon>Colletotrichum</taxon>
        <taxon>Colletotrichum spaethianum species complex</taxon>
    </lineage>
</organism>
<dbReference type="InterPro" id="IPR027417">
    <property type="entry name" value="P-loop_NTPase"/>
</dbReference>
<evidence type="ECO:0000313" key="2">
    <source>
        <dbReference type="EMBL" id="KZL67863.1"/>
    </source>
</evidence>
<dbReference type="Pfam" id="PF05729">
    <property type="entry name" value="NACHT"/>
    <property type="match status" value="1"/>
</dbReference>
<dbReference type="PANTHER" id="PTHR12697:SF5">
    <property type="entry name" value="DEOXYHYPUSINE HYDROXYLASE"/>
    <property type="match status" value="1"/>
</dbReference>
<dbReference type="Gene3D" id="1.25.10.10">
    <property type="entry name" value="Leucine-rich Repeat Variant"/>
    <property type="match status" value="4"/>
</dbReference>
<dbReference type="InterPro" id="IPR016024">
    <property type="entry name" value="ARM-type_fold"/>
</dbReference>
<dbReference type="Pfam" id="PF23238">
    <property type="entry name" value="DUF7068"/>
    <property type="match status" value="1"/>
</dbReference>
<evidence type="ECO:0000313" key="3">
    <source>
        <dbReference type="Proteomes" id="UP000076552"/>
    </source>
</evidence>
<dbReference type="SMART" id="SM00567">
    <property type="entry name" value="EZ_HEAT"/>
    <property type="match status" value="9"/>
</dbReference>
<dbReference type="Pfam" id="PF13646">
    <property type="entry name" value="HEAT_2"/>
    <property type="match status" value="4"/>
</dbReference>
<accession>A0A161W8S7</accession>
<dbReference type="InterPro" id="IPR055496">
    <property type="entry name" value="DUF7068"/>
</dbReference>
<keyword evidence="3" id="KW-1185">Reference proteome</keyword>
<sequence length="1468" mass="166195">MLAQGLFLAAATAAFCLFLRTILARNQPASWFNRQPSSARTRLPDNHAESLPQPHRGVRVRQVHPIQSEETDIDIIAVHGLDTNSPGTWEDRSKGKPTVNWLADEGMLPQEVSRARIFTCDWPADLFRDSNVQENTMDELARLLLEGILGRPRAANGQPNHQPILFIASCLGGIILMKALDMAYDKYRPIQEDTRGIVFLATPFHGTSFREVAGWAEPGLRAWASVRGQQATRLLDWVKSPIPCLTELRSRFAKLCRKEAYHVHVFYEKGHTDLSRKVPLLSFLPFLFSPPKQLVDFDSAALDYVPHPIPLDRNHVRMNKFRGPKDSDPDYKLVVDQIRYCLEKIRKGTPLERADAWIREKHYNKVRLQIERLSGDLLPMDQCYINLALVETQRADSSKQNPEERALRSSPFSLSDRLKIETQHENIQVNLEALFDPRKMPNGRTKSPRRLLIRGRAGVGKTTLCKKIVHDFTHGTMWRDKFDRLLWIPLRNLKREARTSVPGYNMGHLFRHEYFSGPEATDLTTALWGETPSEKTLFILDGLDEISSDLKDDMFQFLKELLNQPNIILTSRPPAVLPSGLRPLDIELETVGFYPQQVEDYVRACCTTTAANRIESFLQGRQLVQDLVRIPIQLDALCFTWDGFNAGLSLQTMTEFYRVIEDKLWKKDAVNLSKIHEGQKLKARPREIMGLVDDELRFLEALAFTGMHTDIIEFEPQHRDAVFDRLVETNIPLLDATVAALSFLRTSDSLSQPQDQQYHFLHLTFQEYFAARYFVRHWNTDRPLICLVFSQNSVKDVSPICFLQEHKYDSRYDIMWRFVAGLLDVEKKATRFFEEIEKEPFDLLGPTHQRLVMHCLSEAVSLPNEIRANREERLKEWILFESDFTGWSTFARDPELPDRVLQKALNASRNKRPILNALSYSGRLISETIMTALVELFKDEGVHVRHSAAIALGKQPTLSETTMTALVELLKDEDRYVRCSTAEALGNQSTLPETTMTALVELLKDEERFVRSSAAKALGNQSTLPETTMTAIVELFKHKDSDVRYYAAEALGNQSTLLEMTITTIVELFKDECSYVRASAADALGKFPEITMTALVGLLKDENSDVRRSAAITLGNQSTLSETTMTALVELFKDENSDVQECAAEALGKQSTLPEITMTALMGLLKHEDSDVRYYAAEALGNQSTLPETTMTALVELFKDENSDVQECAAEALGKQSTLPQITMTALVGLLEHEDSYIRRYAAEALDNQSTLLETTMTALVELFKDEDSYVRRSAAKALGNQSTLPETTMTAIVELFKHEDRHVRLNAAFALGNQSTLPETIVTALVGLFKHEDSHERDSAADALSDNSNLMDKVLEALGLAFRPESQPPIQASVFRYPQHMESLYQSFLRRSFKEQFSMYSFDKLCTIIQPSGLRTATLGSGDLFQFAVSNGRHGLRNISSYKLWEPFEEDSSQSSAASSLGIQSAL</sequence>
<dbReference type="SUPFAM" id="SSF53474">
    <property type="entry name" value="alpha/beta-Hydrolases"/>
    <property type="match status" value="1"/>
</dbReference>
<dbReference type="InterPro" id="IPR011989">
    <property type="entry name" value="ARM-like"/>
</dbReference>
<dbReference type="GO" id="GO:0016491">
    <property type="term" value="F:oxidoreductase activity"/>
    <property type="evidence" value="ECO:0007669"/>
    <property type="project" value="TreeGrafter"/>
</dbReference>
<dbReference type="InterPro" id="IPR007111">
    <property type="entry name" value="NACHT_NTPase"/>
</dbReference>
<name>A0A161W8S7_9PEZI</name>
<evidence type="ECO:0000259" key="1">
    <source>
        <dbReference type="PROSITE" id="PS50837"/>
    </source>
</evidence>
<dbReference type="SUPFAM" id="SSF48371">
    <property type="entry name" value="ARM repeat"/>
    <property type="match status" value="1"/>
</dbReference>
<comment type="caution">
    <text evidence="2">The sequence shown here is derived from an EMBL/GenBank/DDBJ whole genome shotgun (WGS) entry which is preliminary data.</text>
</comment>
<gene>
    <name evidence="2" type="ORF">CT0861_10755</name>
</gene>
<dbReference type="InterPro" id="IPR029058">
    <property type="entry name" value="AB_hydrolase_fold"/>
</dbReference>
<dbReference type="SUPFAM" id="SSF52540">
    <property type="entry name" value="P-loop containing nucleoside triphosphate hydrolases"/>
    <property type="match status" value="1"/>
</dbReference>
<dbReference type="PANTHER" id="PTHR12697">
    <property type="entry name" value="PBS LYASE HEAT-LIKE PROTEIN"/>
    <property type="match status" value="1"/>
</dbReference>
<dbReference type="STRING" id="708197.A0A161W8S7"/>